<evidence type="ECO:0000259" key="3">
    <source>
        <dbReference type="Pfam" id="PF20411"/>
    </source>
</evidence>
<comment type="caution">
    <text evidence="4">The sequence shown here is derived from an EMBL/GenBank/DDBJ whole genome shotgun (WGS) entry which is preliminary data.</text>
</comment>
<proteinExistence type="predicted"/>
<reference evidence="4" key="1">
    <citation type="journal article" date="2020" name="Nat. Commun.">
        <title>Large-scale genome sequencing of mycorrhizal fungi provides insights into the early evolution of symbiotic traits.</title>
        <authorList>
            <person name="Miyauchi S."/>
            <person name="Kiss E."/>
            <person name="Kuo A."/>
            <person name="Drula E."/>
            <person name="Kohler A."/>
            <person name="Sanchez-Garcia M."/>
            <person name="Morin E."/>
            <person name="Andreopoulos B."/>
            <person name="Barry K.W."/>
            <person name="Bonito G."/>
            <person name="Buee M."/>
            <person name="Carver A."/>
            <person name="Chen C."/>
            <person name="Cichocki N."/>
            <person name="Clum A."/>
            <person name="Culley D."/>
            <person name="Crous P.W."/>
            <person name="Fauchery L."/>
            <person name="Girlanda M."/>
            <person name="Hayes R.D."/>
            <person name="Keri Z."/>
            <person name="LaButti K."/>
            <person name="Lipzen A."/>
            <person name="Lombard V."/>
            <person name="Magnuson J."/>
            <person name="Maillard F."/>
            <person name="Murat C."/>
            <person name="Nolan M."/>
            <person name="Ohm R.A."/>
            <person name="Pangilinan J."/>
            <person name="Pereira M.F."/>
            <person name="Perotto S."/>
            <person name="Peter M."/>
            <person name="Pfister S."/>
            <person name="Riley R."/>
            <person name="Sitrit Y."/>
            <person name="Stielow J.B."/>
            <person name="Szollosi G."/>
            <person name="Zifcakova L."/>
            <person name="Stursova M."/>
            <person name="Spatafora J.W."/>
            <person name="Tedersoo L."/>
            <person name="Vaario L.M."/>
            <person name="Yamada A."/>
            <person name="Yan M."/>
            <person name="Wang P."/>
            <person name="Xu J."/>
            <person name="Bruns T."/>
            <person name="Baldrian P."/>
            <person name="Vilgalys R."/>
            <person name="Dunand C."/>
            <person name="Henrissat B."/>
            <person name="Grigoriev I.V."/>
            <person name="Hibbett D."/>
            <person name="Nagy L.G."/>
            <person name="Martin F.M."/>
        </authorList>
    </citation>
    <scope>NUCLEOTIDE SEQUENCE</scope>
    <source>
        <strain evidence="4">UH-Tt-Lm1</strain>
    </source>
</reference>
<keyword evidence="5" id="KW-1185">Reference proteome</keyword>
<dbReference type="Pfam" id="PF20411">
    <property type="entry name" value="DUF6697"/>
    <property type="match status" value="1"/>
</dbReference>
<evidence type="ECO:0000256" key="1">
    <source>
        <dbReference type="SAM" id="Coils"/>
    </source>
</evidence>
<keyword evidence="1" id="KW-0175">Coiled coil</keyword>
<feature type="region of interest" description="Disordered" evidence="2">
    <location>
        <begin position="44"/>
        <end position="82"/>
    </location>
</feature>
<reference evidence="4" key="2">
    <citation type="submission" date="2020-11" db="EMBL/GenBank/DDBJ databases">
        <authorList>
            <consortium name="DOE Joint Genome Institute"/>
            <person name="Kuo A."/>
            <person name="Miyauchi S."/>
            <person name="Kiss E."/>
            <person name="Drula E."/>
            <person name="Kohler A."/>
            <person name="Sanchez-Garcia M."/>
            <person name="Andreopoulos B."/>
            <person name="Barry K.W."/>
            <person name="Bonito G."/>
            <person name="Buee M."/>
            <person name="Carver A."/>
            <person name="Chen C."/>
            <person name="Cichocki N."/>
            <person name="Clum A."/>
            <person name="Culley D."/>
            <person name="Crous P.W."/>
            <person name="Fauchery L."/>
            <person name="Girlanda M."/>
            <person name="Hayes R."/>
            <person name="Keri Z."/>
            <person name="Labutti K."/>
            <person name="Lipzen A."/>
            <person name="Lombard V."/>
            <person name="Magnuson J."/>
            <person name="Maillard F."/>
            <person name="Morin E."/>
            <person name="Murat C."/>
            <person name="Nolan M."/>
            <person name="Ohm R."/>
            <person name="Pangilinan J."/>
            <person name="Pereira M."/>
            <person name="Perotto S."/>
            <person name="Peter M."/>
            <person name="Riley R."/>
            <person name="Sitrit Y."/>
            <person name="Stielow B."/>
            <person name="Szollosi G."/>
            <person name="Zifcakova L."/>
            <person name="Stursova M."/>
            <person name="Spatafora J.W."/>
            <person name="Tedersoo L."/>
            <person name="Vaario L.-M."/>
            <person name="Yamada A."/>
            <person name="Yan M."/>
            <person name="Wang P."/>
            <person name="Xu J."/>
            <person name="Bruns T."/>
            <person name="Baldrian P."/>
            <person name="Vilgalys R."/>
            <person name="Henrissat B."/>
            <person name="Grigoriev I.V."/>
            <person name="Hibbett D."/>
            <person name="Nagy L.G."/>
            <person name="Martin F.M."/>
        </authorList>
    </citation>
    <scope>NUCLEOTIDE SEQUENCE</scope>
    <source>
        <strain evidence="4">UH-Tt-Lm1</strain>
    </source>
</reference>
<dbReference type="Proteomes" id="UP000736335">
    <property type="component" value="Unassembled WGS sequence"/>
</dbReference>
<dbReference type="AlphaFoldDB" id="A0A9P6LDI5"/>
<gene>
    <name evidence="4" type="ORF">BJ322DRAFT_1016751</name>
</gene>
<feature type="coiled-coil region" evidence="1">
    <location>
        <begin position="85"/>
        <end position="133"/>
    </location>
</feature>
<evidence type="ECO:0000313" key="4">
    <source>
        <dbReference type="EMBL" id="KAF9793156.1"/>
    </source>
</evidence>
<name>A0A9P6LDI5_9AGAM</name>
<feature type="domain" description="DUF6697" evidence="3">
    <location>
        <begin position="179"/>
        <end position="296"/>
    </location>
</feature>
<dbReference type="InterPro" id="IPR046520">
    <property type="entry name" value="DUF6697"/>
</dbReference>
<evidence type="ECO:0000256" key="2">
    <source>
        <dbReference type="SAM" id="MobiDB-lite"/>
    </source>
</evidence>
<organism evidence="4 5">
    <name type="scientific">Thelephora terrestris</name>
    <dbReference type="NCBI Taxonomy" id="56493"/>
    <lineage>
        <taxon>Eukaryota</taxon>
        <taxon>Fungi</taxon>
        <taxon>Dikarya</taxon>
        <taxon>Basidiomycota</taxon>
        <taxon>Agaricomycotina</taxon>
        <taxon>Agaricomycetes</taxon>
        <taxon>Thelephorales</taxon>
        <taxon>Thelephoraceae</taxon>
        <taxon>Thelephora</taxon>
    </lineage>
</organism>
<protein>
    <recommendedName>
        <fullName evidence="3">DUF6697 domain-containing protein</fullName>
    </recommendedName>
</protein>
<dbReference type="EMBL" id="WIUZ02000001">
    <property type="protein sequence ID" value="KAF9793156.1"/>
    <property type="molecule type" value="Genomic_DNA"/>
</dbReference>
<evidence type="ECO:0000313" key="5">
    <source>
        <dbReference type="Proteomes" id="UP000736335"/>
    </source>
</evidence>
<dbReference type="OrthoDB" id="3214033at2759"/>
<sequence>MSKSRSNSRQVSEGTITVDARYGQELVEFWTQKYERAQEELNKVRLRDSSVATSSSSSSSPCNEDDEERINESSSVTENEEEFEVEALKACNAELMEELAASAQERQILLEALEALRDQNASLASEAGALRQQKIESIYPPESFLPAGWTSTIFRVPSETLSGRVSADVLGGRPIFFIPRPPACLPLRVGACGKHGYWFSPEVECPESTEFELIVEEPAAQWTYLGRYKRVDLPGGEMRLSEWLELPEQTRVDHCRRVAIQGLGQAPSTQAAVSAAAAEFRRQYESGKATIPCFALVHTALGTTLIRKCEFDEQAGGKRLKRDTDVDFD</sequence>
<accession>A0A9P6LDI5</accession>
<feature type="compositionally biased region" description="Low complexity" evidence="2">
    <location>
        <begin position="49"/>
        <end position="60"/>
    </location>
</feature>